<comment type="similarity">
    <text evidence="1">Belongs to the multicopper oxidase family.</text>
</comment>
<dbReference type="Gene3D" id="2.60.40.420">
    <property type="entry name" value="Cupredoxins - blue copper proteins"/>
    <property type="match status" value="3"/>
</dbReference>
<dbReference type="Pfam" id="PF07732">
    <property type="entry name" value="Cu-oxidase_3"/>
    <property type="match status" value="1"/>
</dbReference>
<feature type="domain" description="Plastocyanin-like" evidence="5">
    <location>
        <begin position="399"/>
        <end position="523"/>
    </location>
</feature>
<dbReference type="InterPro" id="IPR011706">
    <property type="entry name" value="Cu-oxidase_C"/>
</dbReference>
<dbReference type="Proteomes" id="UP001454036">
    <property type="component" value="Unassembled WGS sequence"/>
</dbReference>
<dbReference type="InterPro" id="IPR001117">
    <property type="entry name" value="Cu-oxidase_2nd"/>
</dbReference>
<dbReference type="AlphaFoldDB" id="A0AAV3QE28"/>
<organism evidence="7 8">
    <name type="scientific">Lithospermum erythrorhizon</name>
    <name type="common">Purple gromwell</name>
    <name type="synonym">Lithospermum officinale var. erythrorhizon</name>
    <dbReference type="NCBI Taxonomy" id="34254"/>
    <lineage>
        <taxon>Eukaryota</taxon>
        <taxon>Viridiplantae</taxon>
        <taxon>Streptophyta</taxon>
        <taxon>Embryophyta</taxon>
        <taxon>Tracheophyta</taxon>
        <taxon>Spermatophyta</taxon>
        <taxon>Magnoliopsida</taxon>
        <taxon>eudicotyledons</taxon>
        <taxon>Gunneridae</taxon>
        <taxon>Pentapetalae</taxon>
        <taxon>asterids</taxon>
        <taxon>lamiids</taxon>
        <taxon>Boraginales</taxon>
        <taxon>Boraginaceae</taxon>
        <taxon>Boraginoideae</taxon>
        <taxon>Lithospermeae</taxon>
        <taxon>Lithospermum</taxon>
    </lineage>
</organism>
<evidence type="ECO:0000259" key="5">
    <source>
        <dbReference type="Pfam" id="PF07731"/>
    </source>
</evidence>
<dbReference type="Pfam" id="PF00394">
    <property type="entry name" value="Cu-oxidase"/>
    <property type="match status" value="1"/>
</dbReference>
<feature type="domain" description="Plastocyanin-like" evidence="6">
    <location>
        <begin position="45"/>
        <end position="156"/>
    </location>
</feature>
<dbReference type="SUPFAM" id="SSF49503">
    <property type="entry name" value="Cupredoxins"/>
    <property type="match status" value="3"/>
</dbReference>
<dbReference type="InterPro" id="IPR011707">
    <property type="entry name" value="Cu-oxidase-like_N"/>
</dbReference>
<protein>
    <submittedName>
        <fullName evidence="7">Oxidase</fullName>
    </submittedName>
</protein>
<dbReference type="GO" id="GO:0005507">
    <property type="term" value="F:copper ion binding"/>
    <property type="evidence" value="ECO:0007669"/>
    <property type="project" value="InterPro"/>
</dbReference>
<evidence type="ECO:0000256" key="3">
    <source>
        <dbReference type="SAM" id="SignalP"/>
    </source>
</evidence>
<proteinExistence type="inferred from homology"/>
<dbReference type="PANTHER" id="PTHR11709">
    <property type="entry name" value="MULTI-COPPER OXIDASE"/>
    <property type="match status" value="1"/>
</dbReference>
<feature type="domain" description="Plastocyanin-like" evidence="4">
    <location>
        <begin position="170"/>
        <end position="304"/>
    </location>
</feature>
<accession>A0AAV3QE28</accession>
<name>A0AAV3QE28_LITER</name>
<feature type="signal peptide" evidence="3">
    <location>
        <begin position="1"/>
        <end position="32"/>
    </location>
</feature>
<dbReference type="EMBL" id="BAABME010004434">
    <property type="protein sequence ID" value="GAA0162364.1"/>
    <property type="molecule type" value="Genomic_DNA"/>
</dbReference>
<dbReference type="PANTHER" id="PTHR11709:SF296">
    <property type="entry name" value="MULTI-COPPER OXIDASE TYPE I FAMILY PROTEIN"/>
    <property type="match status" value="1"/>
</dbReference>
<evidence type="ECO:0000259" key="6">
    <source>
        <dbReference type="Pfam" id="PF07732"/>
    </source>
</evidence>
<dbReference type="GO" id="GO:0016491">
    <property type="term" value="F:oxidoreductase activity"/>
    <property type="evidence" value="ECO:0007669"/>
    <property type="project" value="InterPro"/>
</dbReference>
<evidence type="ECO:0000259" key="4">
    <source>
        <dbReference type="Pfam" id="PF00394"/>
    </source>
</evidence>
<keyword evidence="8" id="KW-1185">Reference proteome</keyword>
<dbReference type="Pfam" id="PF07731">
    <property type="entry name" value="Cu-oxidase_2"/>
    <property type="match status" value="1"/>
</dbReference>
<evidence type="ECO:0000256" key="2">
    <source>
        <dbReference type="ARBA" id="ARBA00023180"/>
    </source>
</evidence>
<gene>
    <name evidence="7" type="ORF">LIER_18469</name>
</gene>
<evidence type="ECO:0000256" key="1">
    <source>
        <dbReference type="ARBA" id="ARBA00010609"/>
    </source>
</evidence>
<dbReference type="InterPro" id="IPR045087">
    <property type="entry name" value="Cu-oxidase_fam"/>
</dbReference>
<comment type="caution">
    <text evidence="7">The sequence shown here is derived from an EMBL/GenBank/DDBJ whole genome shotgun (WGS) entry which is preliminary data.</text>
</comment>
<sequence length="554" mass="62877">MASLSFITKIVTTTLVLLLIGLLNIEVTLVSADNQEWYYDWNVTFQYTAPLGVSKQIIVINDEFPGPLLNASTNDVVNINIHNNLDEPFLMTWNGIQMKRNSWQDGVQETNCPISPGHTWTYSFQLKDQIGSYFYFPSLQFHKAAGGYGPIRIQNDELVPVPFPQADFDYDILIGDWYNANYRTLRNALDNGMELPLPDGVLINGLGPNQASMDFEPGATYRLRISNVGLRTTLNFRIQEHLLLLVETEGTYTMKQYYDSLDVHVGQSYSVLVTANNTGDVSFYMLATSRFTPMPLVGSVFIRYSGFQGMPILPPNSGLDLYDYRYSLDQALSIRMDLSVGAARPNPQGSFHYGTIRINRLMTLRNDVAFINGRLRHTVNSVSFVHPDTPLLLADYYKLPDEFQTESIHDTPDEIFPRMGVSVINATYHDFVHVVLQNPLIDIQSWHSDGNNFFVVGMGTLPWTVRNMGSYNMYDAIYRSTVQVYPTSWTAIMIKLDNEGMWNFRSQNAERWYLGQELYIRVRGEGKDDLKNISPYDQAPIPANVLKCGRAASL</sequence>
<evidence type="ECO:0000313" key="7">
    <source>
        <dbReference type="EMBL" id="GAA0162364.1"/>
    </source>
</evidence>
<keyword evidence="3" id="KW-0732">Signal</keyword>
<feature type="chain" id="PRO_5043696828" evidence="3">
    <location>
        <begin position="33"/>
        <end position="554"/>
    </location>
</feature>
<reference evidence="7 8" key="1">
    <citation type="submission" date="2024-01" db="EMBL/GenBank/DDBJ databases">
        <title>The complete chloroplast genome sequence of Lithospermum erythrorhizon: insights into the phylogenetic relationship among Boraginaceae species and the maternal lineages of purple gromwells.</title>
        <authorList>
            <person name="Okada T."/>
            <person name="Watanabe K."/>
        </authorList>
    </citation>
    <scope>NUCLEOTIDE SEQUENCE [LARGE SCALE GENOMIC DNA]</scope>
</reference>
<evidence type="ECO:0000313" key="8">
    <source>
        <dbReference type="Proteomes" id="UP001454036"/>
    </source>
</evidence>
<keyword evidence="2" id="KW-0325">Glycoprotein</keyword>
<dbReference type="InterPro" id="IPR008972">
    <property type="entry name" value="Cupredoxin"/>
</dbReference>